<organism evidence="1 2">
    <name type="scientific">Swingsia samuiensis</name>
    <dbReference type="NCBI Taxonomy" id="1293412"/>
    <lineage>
        <taxon>Bacteria</taxon>
        <taxon>Pseudomonadati</taxon>
        <taxon>Pseudomonadota</taxon>
        <taxon>Alphaproteobacteria</taxon>
        <taxon>Acetobacterales</taxon>
        <taxon>Acetobacteraceae</taxon>
        <taxon>Swingsia</taxon>
    </lineage>
</organism>
<dbReference type="KEGG" id="ssam:E3D00_02445"/>
<protein>
    <submittedName>
        <fullName evidence="1">Uncharacterized protein</fullName>
    </submittedName>
</protein>
<dbReference type="EMBL" id="CP038141">
    <property type="protein sequence ID" value="QDH17950.1"/>
    <property type="molecule type" value="Genomic_DNA"/>
</dbReference>
<reference evidence="1 2" key="1">
    <citation type="submission" date="2019-03" db="EMBL/GenBank/DDBJ databases">
        <title>The complete genome sequence of Swingsia samuiensis NBRC107927(T).</title>
        <authorList>
            <person name="Chua K.-O."/>
            <person name="Chan K.-G."/>
            <person name="See-Too W.-S."/>
        </authorList>
    </citation>
    <scope>NUCLEOTIDE SEQUENCE [LARGE SCALE GENOMIC DNA]</scope>
    <source>
        <strain evidence="1 2">AH83</strain>
    </source>
</reference>
<evidence type="ECO:0000313" key="1">
    <source>
        <dbReference type="EMBL" id="QDH17950.1"/>
    </source>
</evidence>
<dbReference type="OrthoDB" id="8019751at2"/>
<accession>A0A4Y6UME4</accession>
<dbReference type="Proteomes" id="UP000316313">
    <property type="component" value="Chromosome"/>
</dbReference>
<sequence length="126" mass="13747">MKVTRSKNKQQVTLSFLEGSGVAGSIDLDEKQLTQLITSLGEARSALLENQSIPTLENAQISPIRKTNWALQFDTLSEGSLIAFQHPAYGPVGVVIDATDTEKLIEGLQKHRMIIRSTPKDSSLPS</sequence>
<evidence type="ECO:0000313" key="2">
    <source>
        <dbReference type="Proteomes" id="UP000316313"/>
    </source>
</evidence>
<gene>
    <name evidence="1" type="ORF">E3D00_02445</name>
</gene>
<proteinExistence type="predicted"/>
<dbReference type="AlphaFoldDB" id="A0A4Y6UME4"/>
<keyword evidence="2" id="KW-1185">Reference proteome</keyword>
<name>A0A4Y6UME4_9PROT</name>